<feature type="compositionally biased region" description="Low complexity" evidence="1">
    <location>
        <begin position="235"/>
        <end position="253"/>
    </location>
</feature>
<proteinExistence type="predicted"/>
<dbReference type="EMBL" id="BTGU01000082">
    <property type="protein sequence ID" value="GMN58962.1"/>
    <property type="molecule type" value="Genomic_DNA"/>
</dbReference>
<feature type="compositionally biased region" description="Basic residues" evidence="1">
    <location>
        <begin position="182"/>
        <end position="193"/>
    </location>
</feature>
<feature type="region of interest" description="Disordered" evidence="1">
    <location>
        <begin position="146"/>
        <end position="196"/>
    </location>
</feature>
<feature type="compositionally biased region" description="Polar residues" evidence="1">
    <location>
        <begin position="44"/>
        <end position="63"/>
    </location>
</feature>
<keyword evidence="4" id="KW-1185">Reference proteome</keyword>
<feature type="region of interest" description="Disordered" evidence="1">
    <location>
        <begin position="689"/>
        <end position="713"/>
    </location>
</feature>
<feature type="compositionally biased region" description="Basic and acidic residues" evidence="1">
    <location>
        <begin position="336"/>
        <end position="348"/>
    </location>
</feature>
<dbReference type="Proteomes" id="UP001187192">
    <property type="component" value="Unassembled WGS sequence"/>
</dbReference>
<dbReference type="InterPro" id="IPR021109">
    <property type="entry name" value="Peptidase_aspartic_dom_sf"/>
</dbReference>
<organism evidence="3 4">
    <name type="scientific">Ficus carica</name>
    <name type="common">Common fig</name>
    <dbReference type="NCBI Taxonomy" id="3494"/>
    <lineage>
        <taxon>Eukaryota</taxon>
        <taxon>Viridiplantae</taxon>
        <taxon>Streptophyta</taxon>
        <taxon>Embryophyta</taxon>
        <taxon>Tracheophyta</taxon>
        <taxon>Spermatophyta</taxon>
        <taxon>Magnoliopsida</taxon>
        <taxon>eudicotyledons</taxon>
        <taxon>Gunneridae</taxon>
        <taxon>Pentapetalae</taxon>
        <taxon>rosids</taxon>
        <taxon>fabids</taxon>
        <taxon>Rosales</taxon>
        <taxon>Moraceae</taxon>
        <taxon>Ficeae</taxon>
        <taxon>Ficus</taxon>
    </lineage>
</organism>
<reference evidence="3" key="1">
    <citation type="submission" date="2023-07" db="EMBL/GenBank/DDBJ databases">
        <title>draft genome sequence of fig (Ficus carica).</title>
        <authorList>
            <person name="Takahashi T."/>
            <person name="Nishimura K."/>
        </authorList>
    </citation>
    <scope>NUCLEOTIDE SEQUENCE</scope>
</reference>
<feature type="compositionally biased region" description="Basic and acidic residues" evidence="1">
    <location>
        <begin position="158"/>
        <end position="169"/>
    </location>
</feature>
<dbReference type="PANTHER" id="PTHR33240">
    <property type="entry name" value="OS08G0508500 PROTEIN"/>
    <property type="match status" value="1"/>
</dbReference>
<gene>
    <name evidence="3" type="ORF">TIFTF001_028050</name>
</gene>
<feature type="region of interest" description="Disordered" evidence="1">
    <location>
        <begin position="989"/>
        <end position="1018"/>
    </location>
</feature>
<dbReference type="PANTHER" id="PTHR33240:SF15">
    <property type="entry name" value="GAG-PRO-LIKE PROTEIN"/>
    <property type="match status" value="1"/>
</dbReference>
<feature type="region of interest" description="Disordered" evidence="1">
    <location>
        <begin position="560"/>
        <end position="607"/>
    </location>
</feature>
<dbReference type="AlphaFoldDB" id="A0AA88DP75"/>
<dbReference type="CDD" id="cd00303">
    <property type="entry name" value="retropepsin_like"/>
    <property type="match status" value="1"/>
</dbReference>
<feature type="compositionally biased region" description="Basic and acidic residues" evidence="1">
    <location>
        <begin position="257"/>
        <end position="278"/>
    </location>
</feature>
<evidence type="ECO:0000313" key="4">
    <source>
        <dbReference type="Proteomes" id="UP001187192"/>
    </source>
</evidence>
<dbReference type="InterPro" id="IPR005162">
    <property type="entry name" value="Retrotrans_gag_dom"/>
</dbReference>
<feature type="domain" description="Retrotransposon gag" evidence="2">
    <location>
        <begin position="433"/>
        <end position="522"/>
    </location>
</feature>
<feature type="region of interest" description="Disordered" evidence="1">
    <location>
        <begin position="329"/>
        <end position="348"/>
    </location>
</feature>
<dbReference type="Gene3D" id="2.40.70.10">
    <property type="entry name" value="Acid Proteases"/>
    <property type="match status" value="1"/>
</dbReference>
<comment type="caution">
    <text evidence="3">The sequence shown here is derived from an EMBL/GenBank/DDBJ whole genome shotgun (WGS) entry which is preliminary data.</text>
</comment>
<feature type="region of interest" description="Disordered" evidence="1">
    <location>
        <begin position="29"/>
        <end position="90"/>
    </location>
</feature>
<evidence type="ECO:0000313" key="3">
    <source>
        <dbReference type="EMBL" id="GMN58962.1"/>
    </source>
</evidence>
<sequence>MLISTYSPTTKYCFRQYSAVFRAGRSSRTGSLADHLPCSRRNRPSAQTLQRPSPYFCSTSLHQQPPPTLAGSAHTGVRDNHPSVPHVKSGPTWCQPIGPIAPAGLRIHRSEYPIALGVAAGTISGINILALERGHRAFPATQTFYHERSQRAQPQAMREQDNQDFHDDDQAPTGSRGTQRTQRGRGARTRRRPFQTEILAGNVRDLTELVRTLVDNRRDTNVVQFPEQPPEAAESTPSRPPRSGSRPRNPSPTGGRGSDRARRESPRRQQQERADPSRVRLRSRHSQATRSAVAEPPAATGGMSGDRVRETVNVRGSTTSVFNRLGRPGVHRRIGRERSVDKPAKDEDYNQNRLDQLQRQLDQLVGQQYGMDQLGAVAPPFTPFIMASPYPTRFKMSSVTLYDGSTDADEHIENYQAYKLIQNANEAALCKSFCLTLTGAARQWYRRLAPGSIGCFKQLADAFAAAFLSSKTRKLGASHLFGIKQGETEALKKYLERFDRAVVQVESCTDETLMQAFREGIKDARLVWTLSYDRPPTFAQLRGIAWRHAEADEYVKGRGLASGEHSRLPGRKSEKNQADHGRQDKGKAVVVDNSGSNPSPRTPAGRFQQYTPLVTTIEHVLNQVTGRGLLRDPPPLRADRARRNHNKYCNFHKDVGHDTKDCIQLRDQIELLIRDGHLREFVERIITPAGPSRPVQAARRNPRPSDQTDEQEQEHIVHTIFGGTATGDTASSRRSYVREARQHARGEYINMAEHISKICRQDSTPITFTDDEADRLLHPHNDALIGEIRVAGNVIRRVLIDNGSSADIMFMDAFSRLKIEGAALTPARTPLYGFSGECVRAAGTVSLPVTIGDGPERVTRMVEFIVVDRPSVYNVILGRPTLNAIKAVVSTYHLAMKFPAEGGVGVFRGNQEGARKCYMEAVNKVCRKAPVPITVATILTVDEAEAPSEDVARLSLKTGHRPELDVPDQDPPALAGIYYVVLGPQTTGLMTGHRPELDVPDQDPPTRSHLQPTKVGVG</sequence>
<protein>
    <recommendedName>
        <fullName evidence="2">Retrotransposon gag domain-containing protein</fullName>
    </recommendedName>
</protein>
<dbReference type="Pfam" id="PF03732">
    <property type="entry name" value="Retrotrans_gag"/>
    <property type="match status" value="1"/>
</dbReference>
<name>A0AA88DP75_FICCA</name>
<evidence type="ECO:0000256" key="1">
    <source>
        <dbReference type="SAM" id="MobiDB-lite"/>
    </source>
</evidence>
<feature type="compositionally biased region" description="Basic and acidic residues" evidence="1">
    <location>
        <begin position="564"/>
        <end position="587"/>
    </location>
</feature>
<accession>A0AA88DP75</accession>
<evidence type="ECO:0000259" key="2">
    <source>
        <dbReference type="Pfam" id="PF03732"/>
    </source>
</evidence>
<feature type="region of interest" description="Disordered" evidence="1">
    <location>
        <begin position="220"/>
        <end position="308"/>
    </location>
</feature>